<evidence type="ECO:0000313" key="3">
    <source>
        <dbReference type="Proteomes" id="UP000194204"/>
    </source>
</evidence>
<evidence type="ECO:0000313" key="2">
    <source>
        <dbReference type="EMBL" id="OTA19921.1"/>
    </source>
</evidence>
<proteinExistence type="predicted"/>
<feature type="signal peptide" evidence="1">
    <location>
        <begin position="1"/>
        <end position="27"/>
    </location>
</feature>
<dbReference type="OrthoDB" id="6445672at2"/>
<dbReference type="AlphaFoldDB" id="A0A1Y2SQF3"/>
<accession>A0A1Y2SQF3</accession>
<gene>
    <name evidence="2" type="ORF">Xbed_01851</name>
</gene>
<feature type="chain" id="PRO_5013322566" evidence="1">
    <location>
        <begin position="28"/>
        <end position="134"/>
    </location>
</feature>
<keyword evidence="3" id="KW-1185">Reference proteome</keyword>
<evidence type="ECO:0000256" key="1">
    <source>
        <dbReference type="SAM" id="SignalP"/>
    </source>
</evidence>
<dbReference type="STRING" id="40578.Xbed_01851"/>
<protein>
    <submittedName>
        <fullName evidence="2">Uncharacterized protein</fullName>
    </submittedName>
</protein>
<organism evidence="2 3">
    <name type="scientific">Xenorhabdus beddingii</name>
    <dbReference type="NCBI Taxonomy" id="40578"/>
    <lineage>
        <taxon>Bacteria</taxon>
        <taxon>Pseudomonadati</taxon>
        <taxon>Pseudomonadota</taxon>
        <taxon>Gammaproteobacteria</taxon>
        <taxon>Enterobacterales</taxon>
        <taxon>Morganellaceae</taxon>
        <taxon>Xenorhabdus</taxon>
    </lineage>
</organism>
<name>A0A1Y2SQF3_9GAMM</name>
<dbReference type="Proteomes" id="UP000194204">
    <property type="component" value="Unassembled WGS sequence"/>
</dbReference>
<sequence>MRKILQKITVVSLISSLSLFMTPIVHAWTMTDLQCKNQRAYVGYITAISIGYYHSNSKDDHIALVFRDEGKQDQPGKIILTDVNYSDPAGPAFFSIAQAALLTGQKIEMWCNGTWINGIWLGEGAGVPLGYGLP</sequence>
<comment type="caution">
    <text evidence="2">The sequence shown here is derived from an EMBL/GenBank/DDBJ whole genome shotgun (WGS) entry which is preliminary data.</text>
</comment>
<dbReference type="RefSeq" id="WP_086112635.1">
    <property type="nucleotide sequence ID" value="NZ_CAWNHF010000035.1"/>
</dbReference>
<reference evidence="2 3" key="1">
    <citation type="submission" date="2017-01" db="EMBL/GenBank/DDBJ databases">
        <title>Deconstructing symbiosis and pathogenesis requirements using a combined genomic-metabolomic approach.</title>
        <authorList>
            <person name="Tobias N.J."/>
            <person name="Wolff H."/>
            <person name="Djahanschiri B."/>
            <person name="Ebersberger I."/>
            <person name="Bode H.B."/>
        </authorList>
    </citation>
    <scope>NUCLEOTIDE SEQUENCE [LARGE SCALE GENOMIC DNA]</scope>
    <source>
        <strain evidence="2 3">DSM 4764</strain>
    </source>
</reference>
<keyword evidence="1" id="KW-0732">Signal</keyword>
<dbReference type="EMBL" id="MUBK01000013">
    <property type="protein sequence ID" value="OTA19921.1"/>
    <property type="molecule type" value="Genomic_DNA"/>
</dbReference>